<proteinExistence type="inferred from homology"/>
<evidence type="ECO:0000313" key="3">
    <source>
        <dbReference type="Proteomes" id="UP001058098"/>
    </source>
</evidence>
<dbReference type="PIRSF" id="PIRSF016184">
    <property type="entry name" value="PhzC_PhzF"/>
    <property type="match status" value="1"/>
</dbReference>
<evidence type="ECO:0000256" key="1">
    <source>
        <dbReference type="ARBA" id="ARBA00008270"/>
    </source>
</evidence>
<reference evidence="2" key="1">
    <citation type="submission" date="2020-09" db="EMBL/GenBank/DDBJ databases">
        <title>Rhizobia associated with sainfoin plants.</title>
        <authorList>
            <person name="Asharfi S."/>
            <person name="Kuzmanovic N."/>
            <person name="Bunk B."/>
            <person name="Sproeer C."/>
            <person name="Becker M."/>
            <person name="Thuenen T."/>
        </authorList>
    </citation>
    <scope>NUCLEOTIDE SEQUENCE</scope>
    <source>
        <strain evidence="2">OM4</strain>
    </source>
</reference>
<protein>
    <submittedName>
        <fullName evidence="2">PhzF family phenazine biosynthesis protein</fullName>
    </submittedName>
</protein>
<dbReference type="PANTHER" id="PTHR13774">
    <property type="entry name" value="PHENAZINE BIOSYNTHESIS PROTEIN"/>
    <property type="match status" value="1"/>
</dbReference>
<dbReference type="Proteomes" id="UP001058098">
    <property type="component" value="Chromosome"/>
</dbReference>
<dbReference type="InterPro" id="IPR003719">
    <property type="entry name" value="Phenazine_PhzF-like"/>
</dbReference>
<dbReference type="PANTHER" id="PTHR13774:SF32">
    <property type="entry name" value="ANTISENSE-ENHANCING SEQUENCE 1"/>
    <property type="match status" value="1"/>
</dbReference>
<dbReference type="Gene3D" id="3.10.310.10">
    <property type="entry name" value="Diaminopimelate Epimerase, Chain A, domain 1"/>
    <property type="match status" value="2"/>
</dbReference>
<dbReference type="EMBL" id="CP062229">
    <property type="protein sequence ID" value="UVC14896.1"/>
    <property type="molecule type" value="Genomic_DNA"/>
</dbReference>
<gene>
    <name evidence="2" type="ORF">IHQ72_30540</name>
</gene>
<dbReference type="Pfam" id="PF02567">
    <property type="entry name" value="PhzC-PhzF"/>
    <property type="match status" value="1"/>
</dbReference>
<sequence length="324" mass="34316">MRGHWRPSKHSAPTTETGPIAVIGGHLSRTIPFHFVDVFAVEPLTGNSLAVVDSGGELALELMQNIAREFNQSETTFVLPATRADADWKLRSFTPKGVEVFGAGGHNTLGAWWWLAAAGRLDLGDGPTWFHQQIGDLVYPLAIWQSQGKLEKIIMQQEAPVAGRQLSNLGALAKALGLDTEEIAADVVPCQVVSTGAAHLLVPIRDREAVDRISPDAKQLFDLLNEVGGEGCYVFSLDPRQPETTAYARFFNPTVGISEDPATGTAAGPLAAHLVAHGLAQPGVVKVEQGTALGRTSIIEVDVDAGSVSVSGRCIVVASGAFSI</sequence>
<dbReference type="SUPFAM" id="SSF54506">
    <property type="entry name" value="Diaminopimelate epimerase-like"/>
    <property type="match status" value="1"/>
</dbReference>
<organism evidence="2 3">
    <name type="scientific">Mesorhizobium onobrychidis</name>
    <dbReference type="NCBI Taxonomy" id="2775404"/>
    <lineage>
        <taxon>Bacteria</taxon>
        <taxon>Pseudomonadati</taxon>
        <taxon>Pseudomonadota</taxon>
        <taxon>Alphaproteobacteria</taxon>
        <taxon>Hyphomicrobiales</taxon>
        <taxon>Phyllobacteriaceae</taxon>
        <taxon>Mesorhizobium</taxon>
    </lineage>
</organism>
<accession>A0ABY5QUM9</accession>
<comment type="similarity">
    <text evidence="1">Belongs to the PhzF family.</text>
</comment>
<evidence type="ECO:0000313" key="2">
    <source>
        <dbReference type="EMBL" id="UVC14896.1"/>
    </source>
</evidence>
<keyword evidence="3" id="KW-1185">Reference proteome</keyword>
<name>A0ABY5QUM9_9HYPH</name>
<dbReference type="NCBIfam" id="TIGR00654">
    <property type="entry name" value="PhzF_family"/>
    <property type="match status" value="1"/>
</dbReference>